<name>A0A4Q0VTQ0_9BACI</name>
<reference evidence="1 2" key="1">
    <citation type="journal article" date="2019" name="Int. J. Syst. Evol. Microbiol.">
        <title>Anaerobacillus alkaliphilus sp. nov., a novel alkaliphilic and moderately halophilic bacterium.</title>
        <authorList>
            <person name="Borsodi A.K."/>
            <person name="Aszalos J.M."/>
            <person name="Bihari P."/>
            <person name="Nagy I."/>
            <person name="Schumann P."/>
            <person name="Sproer C."/>
            <person name="Kovacs A.L."/>
            <person name="Boka K."/>
            <person name="Dobosy P."/>
            <person name="Ovari M."/>
            <person name="Szili-Kovacs T."/>
            <person name="Toth E."/>
        </authorList>
    </citation>
    <scope>NUCLEOTIDE SEQUENCE [LARGE SCALE GENOMIC DNA]</scope>
    <source>
        <strain evidence="1 2">B16-10</strain>
    </source>
</reference>
<evidence type="ECO:0000313" key="2">
    <source>
        <dbReference type="Proteomes" id="UP000290649"/>
    </source>
</evidence>
<sequence length="67" mass="7458">MQISINNKVIELFHGAKLKHGLLKFNEDYFRAVMDGKATLLDQYGNLVEINGAAEDGVSYTVVTVKE</sequence>
<comment type="caution">
    <text evidence="1">The sequence shown here is derived from an EMBL/GenBank/DDBJ whole genome shotgun (WGS) entry which is preliminary data.</text>
</comment>
<dbReference type="OrthoDB" id="1074836at2"/>
<organism evidence="1 2">
    <name type="scientific">Anaerobacillus alkaliphilus</name>
    <dbReference type="NCBI Taxonomy" id="1548597"/>
    <lineage>
        <taxon>Bacteria</taxon>
        <taxon>Bacillati</taxon>
        <taxon>Bacillota</taxon>
        <taxon>Bacilli</taxon>
        <taxon>Bacillales</taxon>
        <taxon>Bacillaceae</taxon>
        <taxon>Anaerobacillus</taxon>
    </lineage>
</organism>
<dbReference type="AlphaFoldDB" id="A0A4Q0VTQ0"/>
<accession>A0A4Q0VTQ0</accession>
<gene>
    <name evidence="1" type="ORF">DS745_09315</name>
</gene>
<dbReference type="EMBL" id="QOUX01000032">
    <property type="protein sequence ID" value="RXJ01668.1"/>
    <property type="molecule type" value="Genomic_DNA"/>
</dbReference>
<dbReference type="Proteomes" id="UP000290649">
    <property type="component" value="Unassembled WGS sequence"/>
</dbReference>
<proteinExistence type="predicted"/>
<protein>
    <submittedName>
        <fullName evidence="1">Uncharacterized protein</fullName>
    </submittedName>
</protein>
<dbReference type="RefSeq" id="WP_129077969.1">
    <property type="nucleotide sequence ID" value="NZ_QOUX01000032.1"/>
</dbReference>
<evidence type="ECO:0000313" key="1">
    <source>
        <dbReference type="EMBL" id="RXJ01668.1"/>
    </source>
</evidence>
<keyword evidence="2" id="KW-1185">Reference proteome</keyword>